<evidence type="ECO:0000313" key="3">
    <source>
        <dbReference type="Proteomes" id="UP001301958"/>
    </source>
</evidence>
<accession>A0AAN7GRJ9</accession>
<proteinExistence type="predicted"/>
<reference evidence="2" key="2">
    <citation type="submission" date="2023-05" db="EMBL/GenBank/DDBJ databases">
        <authorList>
            <consortium name="Lawrence Berkeley National Laboratory"/>
            <person name="Steindorff A."/>
            <person name="Hensen N."/>
            <person name="Bonometti L."/>
            <person name="Westerberg I."/>
            <person name="Brannstrom I.O."/>
            <person name="Guillou S."/>
            <person name="Cros-Aarteil S."/>
            <person name="Calhoun S."/>
            <person name="Haridas S."/>
            <person name="Kuo A."/>
            <person name="Mondo S."/>
            <person name="Pangilinan J."/>
            <person name="Riley R."/>
            <person name="Labutti K."/>
            <person name="Andreopoulos B."/>
            <person name="Lipzen A."/>
            <person name="Chen C."/>
            <person name="Yanf M."/>
            <person name="Daum C."/>
            <person name="Ng V."/>
            <person name="Clum A."/>
            <person name="Ohm R."/>
            <person name="Martin F."/>
            <person name="Silar P."/>
            <person name="Natvig D."/>
            <person name="Lalanne C."/>
            <person name="Gautier V."/>
            <person name="Ament-Velasquez S.L."/>
            <person name="Kruys A."/>
            <person name="Hutchinson M.I."/>
            <person name="Powell A.J."/>
            <person name="Barry K."/>
            <person name="Miller A.N."/>
            <person name="Grigoriev I.V."/>
            <person name="Debuchy R."/>
            <person name="Gladieux P."/>
            <person name="Thoren M.H."/>
            <person name="Johannesson H."/>
        </authorList>
    </citation>
    <scope>NUCLEOTIDE SEQUENCE</scope>
    <source>
        <strain evidence="2">CBS 990.96</strain>
    </source>
</reference>
<protein>
    <submittedName>
        <fullName evidence="2">Heterokaryon incompatibility protein-domain-containing protein</fullName>
    </submittedName>
</protein>
<organism evidence="2 3">
    <name type="scientific">Podospora fimiseda</name>
    <dbReference type="NCBI Taxonomy" id="252190"/>
    <lineage>
        <taxon>Eukaryota</taxon>
        <taxon>Fungi</taxon>
        <taxon>Dikarya</taxon>
        <taxon>Ascomycota</taxon>
        <taxon>Pezizomycotina</taxon>
        <taxon>Sordariomycetes</taxon>
        <taxon>Sordariomycetidae</taxon>
        <taxon>Sordariales</taxon>
        <taxon>Podosporaceae</taxon>
        <taxon>Podospora</taxon>
    </lineage>
</organism>
<keyword evidence="3" id="KW-1185">Reference proteome</keyword>
<feature type="domain" description="Heterokaryon incompatibility" evidence="1">
    <location>
        <begin position="96"/>
        <end position="261"/>
    </location>
</feature>
<dbReference type="InterPro" id="IPR010730">
    <property type="entry name" value="HET"/>
</dbReference>
<dbReference type="PANTHER" id="PTHR24148:SF73">
    <property type="entry name" value="HET DOMAIN PROTEIN (AFU_ORTHOLOGUE AFUA_8G01020)"/>
    <property type="match status" value="1"/>
</dbReference>
<evidence type="ECO:0000259" key="1">
    <source>
        <dbReference type="Pfam" id="PF06985"/>
    </source>
</evidence>
<dbReference type="Pfam" id="PF06985">
    <property type="entry name" value="HET"/>
    <property type="match status" value="1"/>
</dbReference>
<dbReference type="EMBL" id="MU865370">
    <property type="protein sequence ID" value="KAK4225286.1"/>
    <property type="molecule type" value="Genomic_DNA"/>
</dbReference>
<name>A0AAN7GRJ9_9PEZI</name>
<dbReference type="AlphaFoldDB" id="A0AAN7GRJ9"/>
<dbReference type="InterPro" id="IPR052895">
    <property type="entry name" value="HetReg/Transcr_Mod"/>
</dbReference>
<sequence length="805" mass="90854">MMDQYSQSQTAAFLPDLNQRLVPVSDQNKNNLLGSSHYARHHQEHRARAASTLCQLHKLNPLVAGYFKLKPNTLSDLSLRMILPADHDPSQQVSSFIVVSYCWHYPEWFNSPHSNAPGWEITQPMMEAVWNVRNNPAEGVWLDKLCINQENDTDKTTHIATMDTIYHSARRMVILLEDVNLDQAEEIAGLAYSKFYADMSREVHKRGLQGQEKRVFVDDYFPRREQEYRDSGKEGNLNGAKSLATKILAARWFSRAWCAHESRIHPHKRVDNPLLMCFSPSGKVISFEFRFIFYLAMVLSRLLEPSNMPMGDAYTLYVNDPNPKTIEQLWWRILSLVPDHTFGVSPLQHLVSVASLACLKKGDLISIALNTAGIPLFFDGNEHVNTVEDVKWMFSLLVLASGDLIPLVAPGKRLRVPDASKENGGFVSWATDTAHGPLDDRLENPLPGSITAITAEYIELDLLVFSCQPKKATEESLALADRIIGEHDLLTLKANFLSLAPQDIQHQAGLVSDTMDRRKRSVHPTWKAPHEICLRLILALSLDAGLEFILSFPESLAHSTADYMRGVIDGRSSSPAAPQIHSAASFILSHFSAPDSHLPTLTRFISILLNPRLQFLTLSPRLLSLPPILGSFCFTPSFSNRSYLAVPACLAHLPAWYQYGWVIEPFDPSEPVEDPEFHLPPRQSELSGEEKTIEDIAPVLNTDFADRREPIRETGEWRLRTKQILFGMERVWDKNVINRVLSGKEDLDGVKVLKRQRVYRGEEYDWGEIRKRLAVLKFGEGDDVEKMAQKMEGLSVRAGIQGPSG</sequence>
<comment type="caution">
    <text evidence="2">The sequence shown here is derived from an EMBL/GenBank/DDBJ whole genome shotgun (WGS) entry which is preliminary data.</text>
</comment>
<evidence type="ECO:0000313" key="2">
    <source>
        <dbReference type="EMBL" id="KAK4225286.1"/>
    </source>
</evidence>
<gene>
    <name evidence="2" type="ORF">QBC38DRAFT_421578</name>
</gene>
<dbReference type="PANTHER" id="PTHR24148">
    <property type="entry name" value="ANKYRIN REPEAT DOMAIN-CONTAINING PROTEIN 39 HOMOLOG-RELATED"/>
    <property type="match status" value="1"/>
</dbReference>
<reference evidence="2" key="1">
    <citation type="journal article" date="2023" name="Mol. Phylogenet. Evol.">
        <title>Genome-scale phylogeny and comparative genomics of the fungal order Sordariales.</title>
        <authorList>
            <person name="Hensen N."/>
            <person name="Bonometti L."/>
            <person name="Westerberg I."/>
            <person name="Brannstrom I.O."/>
            <person name="Guillou S."/>
            <person name="Cros-Aarteil S."/>
            <person name="Calhoun S."/>
            <person name="Haridas S."/>
            <person name="Kuo A."/>
            <person name="Mondo S."/>
            <person name="Pangilinan J."/>
            <person name="Riley R."/>
            <person name="LaButti K."/>
            <person name="Andreopoulos B."/>
            <person name="Lipzen A."/>
            <person name="Chen C."/>
            <person name="Yan M."/>
            <person name="Daum C."/>
            <person name="Ng V."/>
            <person name="Clum A."/>
            <person name="Steindorff A."/>
            <person name="Ohm R.A."/>
            <person name="Martin F."/>
            <person name="Silar P."/>
            <person name="Natvig D.O."/>
            <person name="Lalanne C."/>
            <person name="Gautier V."/>
            <person name="Ament-Velasquez S.L."/>
            <person name="Kruys A."/>
            <person name="Hutchinson M.I."/>
            <person name="Powell A.J."/>
            <person name="Barry K."/>
            <person name="Miller A.N."/>
            <person name="Grigoriev I.V."/>
            <person name="Debuchy R."/>
            <person name="Gladieux P."/>
            <person name="Hiltunen Thoren M."/>
            <person name="Johannesson H."/>
        </authorList>
    </citation>
    <scope>NUCLEOTIDE SEQUENCE</scope>
    <source>
        <strain evidence="2">CBS 990.96</strain>
    </source>
</reference>
<dbReference type="Proteomes" id="UP001301958">
    <property type="component" value="Unassembled WGS sequence"/>
</dbReference>